<feature type="compositionally biased region" description="Polar residues" evidence="1">
    <location>
        <begin position="9"/>
        <end position="27"/>
    </location>
</feature>
<gene>
    <name evidence="2" type="ORF">AVEN_124046_1</name>
</gene>
<evidence type="ECO:0000256" key="1">
    <source>
        <dbReference type="SAM" id="MobiDB-lite"/>
    </source>
</evidence>
<dbReference type="Proteomes" id="UP000499080">
    <property type="component" value="Unassembled WGS sequence"/>
</dbReference>
<evidence type="ECO:0000313" key="2">
    <source>
        <dbReference type="EMBL" id="GBN03744.1"/>
    </source>
</evidence>
<reference evidence="2 3" key="1">
    <citation type="journal article" date="2019" name="Sci. Rep.">
        <title>Orb-weaving spider Araneus ventricosus genome elucidates the spidroin gene catalogue.</title>
        <authorList>
            <person name="Kono N."/>
            <person name="Nakamura H."/>
            <person name="Ohtoshi R."/>
            <person name="Moran D.A.P."/>
            <person name="Shinohara A."/>
            <person name="Yoshida Y."/>
            <person name="Fujiwara M."/>
            <person name="Mori M."/>
            <person name="Tomita M."/>
            <person name="Arakawa K."/>
        </authorList>
    </citation>
    <scope>NUCLEOTIDE SEQUENCE [LARGE SCALE GENOMIC DNA]</scope>
</reference>
<proteinExistence type="predicted"/>
<protein>
    <submittedName>
        <fullName evidence="2">Uncharacterized protein</fullName>
    </submittedName>
</protein>
<sequence>MSKPVCIESSPNHAATTHQQRSGQLANDNCGERPHTDQPPANTHDDGNAHILDGPLVESKLNPDTSGLDIEALAPGHSYPKKENVLNGQKSVELNFAETEKLDNRHFFTEN</sequence>
<comment type="caution">
    <text evidence="2">The sequence shown here is derived from an EMBL/GenBank/DDBJ whole genome shotgun (WGS) entry which is preliminary data.</text>
</comment>
<feature type="region of interest" description="Disordered" evidence="1">
    <location>
        <begin position="1"/>
        <end position="83"/>
    </location>
</feature>
<dbReference type="AlphaFoldDB" id="A0A4Y2KMC7"/>
<evidence type="ECO:0000313" key="3">
    <source>
        <dbReference type="Proteomes" id="UP000499080"/>
    </source>
</evidence>
<accession>A0A4Y2KMC7</accession>
<dbReference type="EMBL" id="BGPR01004825">
    <property type="protein sequence ID" value="GBN03744.1"/>
    <property type="molecule type" value="Genomic_DNA"/>
</dbReference>
<organism evidence="2 3">
    <name type="scientific">Araneus ventricosus</name>
    <name type="common">Orbweaver spider</name>
    <name type="synonym">Epeira ventricosa</name>
    <dbReference type="NCBI Taxonomy" id="182803"/>
    <lineage>
        <taxon>Eukaryota</taxon>
        <taxon>Metazoa</taxon>
        <taxon>Ecdysozoa</taxon>
        <taxon>Arthropoda</taxon>
        <taxon>Chelicerata</taxon>
        <taxon>Arachnida</taxon>
        <taxon>Araneae</taxon>
        <taxon>Araneomorphae</taxon>
        <taxon>Entelegynae</taxon>
        <taxon>Araneoidea</taxon>
        <taxon>Araneidae</taxon>
        <taxon>Araneus</taxon>
    </lineage>
</organism>
<keyword evidence="3" id="KW-1185">Reference proteome</keyword>
<name>A0A4Y2KMC7_ARAVE</name>